<dbReference type="SUPFAM" id="SSF48264">
    <property type="entry name" value="Cytochrome P450"/>
    <property type="match status" value="1"/>
</dbReference>
<accession>A0AAJ7U4K0</accession>
<reference evidence="18" key="1">
    <citation type="submission" date="2025-08" db="UniProtKB">
        <authorList>
            <consortium name="RefSeq"/>
        </authorList>
    </citation>
    <scope>IDENTIFICATION</scope>
    <source>
        <tissue evidence="18">Sperm</tissue>
    </source>
</reference>
<dbReference type="Gene3D" id="1.10.630.10">
    <property type="entry name" value="Cytochrome P450"/>
    <property type="match status" value="1"/>
</dbReference>
<keyword evidence="16" id="KW-0812">Transmembrane</keyword>
<evidence type="ECO:0000256" key="13">
    <source>
        <dbReference type="ARBA" id="ARBA00023136"/>
    </source>
</evidence>
<keyword evidence="7 14" id="KW-0479">Metal-binding</keyword>
<dbReference type="GO" id="GO:0042448">
    <property type="term" value="P:progesterone metabolic process"/>
    <property type="evidence" value="ECO:0007669"/>
    <property type="project" value="TreeGrafter"/>
</dbReference>
<dbReference type="InterPro" id="IPR002401">
    <property type="entry name" value="Cyt_P450_E_grp-I"/>
</dbReference>
<keyword evidence="17" id="KW-1185">Reference proteome</keyword>
<dbReference type="Pfam" id="PF00067">
    <property type="entry name" value="p450"/>
    <property type="match status" value="2"/>
</dbReference>
<dbReference type="InterPro" id="IPR036396">
    <property type="entry name" value="Cyt_P450_sf"/>
</dbReference>
<keyword evidence="16" id="KW-1133">Transmembrane helix</keyword>
<dbReference type="PROSITE" id="PS00086">
    <property type="entry name" value="CYTOCHROME_P450"/>
    <property type="match status" value="1"/>
</dbReference>
<keyword evidence="10 15" id="KW-0560">Oxidoreductase</keyword>
<protein>
    <recommendedName>
        <fullName evidence="5">unspecific monooxygenase</fullName>
        <ecNumber evidence="5">1.14.14.1</ecNumber>
    </recommendedName>
</protein>
<keyword evidence="6 14" id="KW-0349">Heme</keyword>
<dbReference type="GO" id="GO:0042446">
    <property type="term" value="P:hormone biosynthetic process"/>
    <property type="evidence" value="ECO:0007669"/>
    <property type="project" value="TreeGrafter"/>
</dbReference>
<comment type="similarity">
    <text evidence="4 15">Belongs to the cytochrome P450 family.</text>
</comment>
<evidence type="ECO:0000256" key="8">
    <source>
        <dbReference type="ARBA" id="ARBA00022824"/>
    </source>
</evidence>
<name>A0AAJ7U4K0_PETMA</name>
<evidence type="ECO:0000256" key="3">
    <source>
        <dbReference type="ARBA" id="ARBA00004406"/>
    </source>
</evidence>
<dbReference type="GO" id="GO:0004508">
    <property type="term" value="F:steroid 17-alpha-monooxygenase activity"/>
    <property type="evidence" value="ECO:0007669"/>
    <property type="project" value="TreeGrafter"/>
</dbReference>
<comment type="subcellular location">
    <subcellularLocation>
        <location evidence="3">Endoplasmic reticulum membrane</location>
        <topology evidence="3">Peripheral membrane protein</topology>
    </subcellularLocation>
    <subcellularLocation>
        <location evidence="2">Microsome membrane</location>
        <topology evidence="2">Peripheral membrane protein</topology>
    </subcellularLocation>
</comment>
<evidence type="ECO:0000256" key="1">
    <source>
        <dbReference type="ARBA" id="ARBA00001971"/>
    </source>
</evidence>
<dbReference type="GO" id="GO:0005506">
    <property type="term" value="F:iron ion binding"/>
    <property type="evidence" value="ECO:0007669"/>
    <property type="project" value="InterPro"/>
</dbReference>
<keyword evidence="9" id="KW-0492">Microsome</keyword>
<evidence type="ECO:0000256" key="16">
    <source>
        <dbReference type="SAM" id="Phobius"/>
    </source>
</evidence>
<sequence>MSDPNLSEDQMVHQPQQHHAMWPITVQAFLLLLSAFFLALAALQKKRAATSPSTSTPPPSSYPTPRGPFAWPLVGNAMELGSAPHVTLARWSKVYGDVMKIQIGSRPVVVLSGLETIRQALVRQGDSFAGRPKFESFSIVGNGLSLAFNSTYGPTWKAHKRMAQGALRAFSEEEARPSTGTSTASASMCALEEHAASEAAELVRIFLEGSKAATGAAGGTAARGSGVDGPRPPTAKAGFDAVQPLALAVANVITALLFGKRYAHDDEELAGIVALAHDFVKVTAAGNISDFVPAARLLLPSCRDSMRRFTALNHRFSEFIRRRVSEHHRAHDKSNMTDVTSWLISLSQDSKFDENGNVEFPLDKVASIVSDFLGAGFDTISTTLSWSMLYLAAYPDTQERIHRELDAVVGRQRRPSLNDRRQLPFTEAFILEVLRHSSVVPFTIPHSTTRDTVLQGFFIPKDTCIFINQWQVNHDSALWDEPFAFRPERFLSEDQSSVDRTRAANLLSFGTGKRRCMGEAVARSELFLFLSILLHHLRIRTADGQAPDMSAVYGLSLKHRTCLLLAESRS</sequence>
<keyword evidence="13 16" id="KW-0472">Membrane</keyword>
<proteinExistence type="inferred from homology"/>
<dbReference type="PRINTS" id="PR00385">
    <property type="entry name" value="P450"/>
</dbReference>
<keyword evidence="12 15" id="KW-0503">Monooxygenase</keyword>
<gene>
    <name evidence="18" type="primary">LOC116953541</name>
</gene>
<evidence type="ECO:0000256" key="11">
    <source>
        <dbReference type="ARBA" id="ARBA00023004"/>
    </source>
</evidence>
<evidence type="ECO:0000256" key="4">
    <source>
        <dbReference type="ARBA" id="ARBA00010617"/>
    </source>
</evidence>
<dbReference type="GeneID" id="116953541"/>
<dbReference type="PANTHER" id="PTHR24289">
    <property type="entry name" value="STEROID 17-ALPHA-HYDROXYLASE/17,20 LYASE"/>
    <property type="match status" value="1"/>
</dbReference>
<evidence type="ECO:0000256" key="7">
    <source>
        <dbReference type="ARBA" id="ARBA00022723"/>
    </source>
</evidence>
<evidence type="ECO:0000313" key="18">
    <source>
        <dbReference type="RefSeq" id="XP_032829723.1"/>
    </source>
</evidence>
<feature type="binding site" description="axial binding residue" evidence="14">
    <location>
        <position position="516"/>
    </location>
    <ligand>
        <name>heme</name>
        <dbReference type="ChEBI" id="CHEBI:30413"/>
    </ligand>
    <ligandPart>
        <name>Fe</name>
        <dbReference type="ChEBI" id="CHEBI:18248"/>
    </ligandPart>
</feature>
<dbReference type="FunFam" id="1.10.630.10:FF:000238">
    <property type="entry name" value="Cytochrome P450 2A6"/>
    <property type="match status" value="1"/>
</dbReference>
<dbReference type="InterPro" id="IPR001128">
    <property type="entry name" value="Cyt_P450"/>
</dbReference>
<dbReference type="GO" id="GO:0020037">
    <property type="term" value="F:heme binding"/>
    <property type="evidence" value="ECO:0007669"/>
    <property type="project" value="InterPro"/>
</dbReference>
<evidence type="ECO:0000256" key="14">
    <source>
        <dbReference type="PIRSR" id="PIRSR602401-1"/>
    </source>
</evidence>
<evidence type="ECO:0000256" key="6">
    <source>
        <dbReference type="ARBA" id="ARBA00022617"/>
    </source>
</evidence>
<dbReference type="AlphaFoldDB" id="A0AAJ7U4K0"/>
<dbReference type="PRINTS" id="PR00463">
    <property type="entry name" value="EP450I"/>
</dbReference>
<evidence type="ECO:0000256" key="2">
    <source>
        <dbReference type="ARBA" id="ARBA00004174"/>
    </source>
</evidence>
<evidence type="ECO:0000256" key="5">
    <source>
        <dbReference type="ARBA" id="ARBA00012109"/>
    </source>
</evidence>
<dbReference type="GO" id="GO:0005789">
    <property type="term" value="C:endoplasmic reticulum membrane"/>
    <property type="evidence" value="ECO:0007669"/>
    <property type="project" value="UniProtKB-SubCell"/>
</dbReference>
<feature type="transmembrane region" description="Helical" evidence="16">
    <location>
        <begin position="20"/>
        <end position="43"/>
    </location>
</feature>
<evidence type="ECO:0000256" key="9">
    <source>
        <dbReference type="ARBA" id="ARBA00022848"/>
    </source>
</evidence>
<keyword evidence="11 14" id="KW-0408">Iron</keyword>
<evidence type="ECO:0000256" key="15">
    <source>
        <dbReference type="RuleBase" id="RU000461"/>
    </source>
</evidence>
<organism evidence="17 18">
    <name type="scientific">Petromyzon marinus</name>
    <name type="common">Sea lamprey</name>
    <dbReference type="NCBI Taxonomy" id="7757"/>
    <lineage>
        <taxon>Eukaryota</taxon>
        <taxon>Metazoa</taxon>
        <taxon>Chordata</taxon>
        <taxon>Craniata</taxon>
        <taxon>Vertebrata</taxon>
        <taxon>Cyclostomata</taxon>
        <taxon>Hyperoartia</taxon>
        <taxon>Petromyzontiformes</taxon>
        <taxon>Petromyzontidae</taxon>
        <taxon>Petromyzon</taxon>
    </lineage>
</organism>
<dbReference type="KEGG" id="pmrn:116953541"/>
<keyword evidence="8" id="KW-0256">Endoplasmic reticulum</keyword>
<evidence type="ECO:0000256" key="10">
    <source>
        <dbReference type="ARBA" id="ARBA00023002"/>
    </source>
</evidence>
<dbReference type="InterPro" id="IPR017972">
    <property type="entry name" value="Cyt_P450_CS"/>
</dbReference>
<evidence type="ECO:0000313" key="17">
    <source>
        <dbReference type="Proteomes" id="UP001318040"/>
    </source>
</evidence>
<dbReference type="PANTHER" id="PTHR24289:SF21">
    <property type="entry name" value="CYTOCHROME P450 1A"/>
    <property type="match status" value="1"/>
</dbReference>
<evidence type="ECO:0000256" key="12">
    <source>
        <dbReference type="ARBA" id="ARBA00023033"/>
    </source>
</evidence>
<dbReference type="Proteomes" id="UP001318040">
    <property type="component" value="Chromosome 52"/>
</dbReference>
<dbReference type="EC" id="1.14.14.1" evidence="5"/>
<comment type="cofactor">
    <cofactor evidence="1 14">
        <name>heme</name>
        <dbReference type="ChEBI" id="CHEBI:30413"/>
    </cofactor>
</comment>
<dbReference type="RefSeq" id="XP_032829723.1">
    <property type="nucleotide sequence ID" value="XM_032973832.1"/>
</dbReference>